<keyword evidence="2" id="KW-1185">Reference proteome</keyword>
<reference evidence="1 2" key="1">
    <citation type="submission" date="2023-03" db="EMBL/GenBank/DDBJ databases">
        <title>Genome sequence of Microbacterium sp. KACC 23027.</title>
        <authorList>
            <person name="Kim S."/>
            <person name="Heo J."/>
            <person name="Kwon S.-W."/>
        </authorList>
    </citation>
    <scope>NUCLEOTIDE SEQUENCE [LARGE SCALE GENOMIC DNA]</scope>
    <source>
        <strain evidence="1 2">KACC 23027</strain>
    </source>
</reference>
<name>A0ABY8BWV6_9MICO</name>
<dbReference type="Proteomes" id="UP001214553">
    <property type="component" value="Chromosome"/>
</dbReference>
<gene>
    <name evidence="1" type="ORF">PU630_15585</name>
</gene>
<evidence type="ECO:0000313" key="2">
    <source>
        <dbReference type="Proteomes" id="UP001214553"/>
    </source>
</evidence>
<proteinExistence type="predicted"/>
<evidence type="ECO:0000313" key="1">
    <source>
        <dbReference type="EMBL" id="WEG08646.1"/>
    </source>
</evidence>
<dbReference type="RefSeq" id="WP_275277975.1">
    <property type="nucleotide sequence ID" value="NZ_CP119108.1"/>
</dbReference>
<dbReference type="EMBL" id="CP119108">
    <property type="protein sequence ID" value="WEG08646.1"/>
    <property type="molecule type" value="Genomic_DNA"/>
</dbReference>
<sequence length="190" mass="21308">MNTMTERKPTIMHLSRTNDAAARREAGRLRDGRFGRTVHTNPEVRLNIARLEGSLGECRRRTTLAEQRVKSALVELIDASMPADADIVNYELSPMRDHLVIREACGFYGAELDLRGFEHIDNALALLGSPYVDFDGDLVLNSLDEYGWERDMQYIQARAARSREDFRAAQADLLTARAEQAAALPAPHTP</sequence>
<protein>
    <submittedName>
        <fullName evidence="1">Uncharacterized protein</fullName>
    </submittedName>
</protein>
<organism evidence="1 2">
    <name type="scientific">Microbacterium horticulturae</name>
    <dbReference type="NCBI Taxonomy" id="3028316"/>
    <lineage>
        <taxon>Bacteria</taxon>
        <taxon>Bacillati</taxon>
        <taxon>Actinomycetota</taxon>
        <taxon>Actinomycetes</taxon>
        <taxon>Micrococcales</taxon>
        <taxon>Microbacteriaceae</taxon>
        <taxon>Microbacterium</taxon>
    </lineage>
</organism>
<accession>A0ABY8BWV6</accession>